<dbReference type="AlphaFoldDB" id="A0A395T4B7"/>
<feature type="region of interest" description="Disordered" evidence="1">
    <location>
        <begin position="442"/>
        <end position="648"/>
    </location>
</feature>
<reference evidence="3 4" key="1">
    <citation type="journal article" date="2018" name="PLoS Pathog.">
        <title>Evolution of structural diversity of trichothecenes, a family of toxins produced by plant pathogenic and entomopathogenic fungi.</title>
        <authorList>
            <person name="Proctor R.H."/>
            <person name="McCormick S.P."/>
            <person name="Kim H.S."/>
            <person name="Cardoza R.E."/>
            <person name="Stanley A.M."/>
            <person name="Lindo L."/>
            <person name="Kelly A."/>
            <person name="Brown D.W."/>
            <person name="Lee T."/>
            <person name="Vaughan M.M."/>
            <person name="Alexander N.J."/>
            <person name="Busman M."/>
            <person name="Gutierrez S."/>
        </authorList>
    </citation>
    <scope>NUCLEOTIDE SEQUENCE [LARGE SCALE GENOMIC DNA]</scope>
    <source>
        <strain evidence="3 4">NRRL 20695</strain>
    </source>
</reference>
<dbReference type="Proteomes" id="UP000266234">
    <property type="component" value="Unassembled WGS sequence"/>
</dbReference>
<feature type="domain" description="DUF8035" evidence="2">
    <location>
        <begin position="392"/>
        <end position="446"/>
    </location>
</feature>
<feature type="compositionally biased region" description="Basic and acidic residues" evidence="1">
    <location>
        <begin position="234"/>
        <end position="247"/>
    </location>
</feature>
<feature type="compositionally biased region" description="Basic residues" evidence="1">
    <location>
        <begin position="567"/>
        <end position="581"/>
    </location>
</feature>
<evidence type="ECO:0000259" key="2">
    <source>
        <dbReference type="Pfam" id="PF26118"/>
    </source>
</evidence>
<name>A0A395T4B7_9HYPO</name>
<dbReference type="Pfam" id="PF26118">
    <property type="entry name" value="DUF8035"/>
    <property type="match status" value="1"/>
</dbReference>
<dbReference type="STRING" id="694270.A0A395T4B7"/>
<keyword evidence="4" id="KW-1185">Reference proteome</keyword>
<dbReference type="OrthoDB" id="5226662at2759"/>
<feature type="compositionally biased region" description="Acidic residues" evidence="1">
    <location>
        <begin position="471"/>
        <end position="493"/>
    </location>
</feature>
<protein>
    <recommendedName>
        <fullName evidence="2">DUF8035 domain-containing protein</fullName>
    </recommendedName>
</protein>
<comment type="caution">
    <text evidence="3">The sequence shown here is derived from an EMBL/GenBank/DDBJ whole genome shotgun (WGS) entry which is preliminary data.</text>
</comment>
<feature type="compositionally biased region" description="Low complexity" evidence="1">
    <location>
        <begin position="508"/>
        <end position="524"/>
    </location>
</feature>
<evidence type="ECO:0000313" key="4">
    <source>
        <dbReference type="Proteomes" id="UP000266234"/>
    </source>
</evidence>
<feature type="compositionally biased region" description="Basic and acidic residues" evidence="1">
    <location>
        <begin position="582"/>
        <end position="644"/>
    </location>
</feature>
<feature type="compositionally biased region" description="Low complexity" evidence="1">
    <location>
        <begin position="361"/>
        <end position="380"/>
    </location>
</feature>
<feature type="region of interest" description="Disordered" evidence="1">
    <location>
        <begin position="234"/>
        <end position="287"/>
    </location>
</feature>
<dbReference type="InterPro" id="IPR058348">
    <property type="entry name" value="DUF8035"/>
</dbReference>
<organism evidence="3 4">
    <name type="scientific">Fusarium longipes</name>
    <dbReference type="NCBI Taxonomy" id="694270"/>
    <lineage>
        <taxon>Eukaryota</taxon>
        <taxon>Fungi</taxon>
        <taxon>Dikarya</taxon>
        <taxon>Ascomycota</taxon>
        <taxon>Pezizomycotina</taxon>
        <taxon>Sordariomycetes</taxon>
        <taxon>Hypocreomycetidae</taxon>
        <taxon>Hypocreales</taxon>
        <taxon>Nectriaceae</taxon>
        <taxon>Fusarium</taxon>
    </lineage>
</organism>
<dbReference type="PANTHER" id="PTHR42081">
    <property type="entry name" value="ZINC FINGER PROTEIN DHHC DOMAIN CONTAINING PROTEIN"/>
    <property type="match status" value="1"/>
</dbReference>
<evidence type="ECO:0000313" key="3">
    <source>
        <dbReference type="EMBL" id="RGP79249.1"/>
    </source>
</evidence>
<feature type="compositionally biased region" description="Basic and acidic residues" evidence="1">
    <location>
        <begin position="448"/>
        <end position="470"/>
    </location>
</feature>
<gene>
    <name evidence="3" type="ORF">FLONG3_2685</name>
</gene>
<dbReference type="PANTHER" id="PTHR42081:SF2">
    <property type="entry name" value="NIPPED-B-LIKE PROTEIN B"/>
    <property type="match status" value="1"/>
</dbReference>
<proteinExistence type="predicted"/>
<feature type="region of interest" description="Disordered" evidence="1">
    <location>
        <begin position="316"/>
        <end position="390"/>
    </location>
</feature>
<accession>A0A395T4B7</accession>
<evidence type="ECO:0000256" key="1">
    <source>
        <dbReference type="SAM" id="MobiDB-lite"/>
    </source>
</evidence>
<sequence length="668" mass="76341">MSGGSTVQHIDAVDALARNLYLRAKQSGLPFSTVADAVRNLHRVLRHLRIEAADRDSLLNNADASSSSLYARKLAPLVEDCDFTLAQLETLLDRYGDGRAIMAEDERLRDNKLFEMKQKLDNDKYNVDLFLDAVQLHAENRPTTVVEGHKGLERIKDVVDEIATKLFRDRNEGSFTEDDDGLWREFKIELEDRGFSPQVLRKHKDVLRAYIRELESAQNQNGGKYPSVRGLLEQETRSHPSSPKHDNNSPYEKYPPVIVTGGRRRSNSDPTRDAMSQSPRDGDSESDYSMALVSTQDLLSMDKLNSRMTNLSVQPNDQYSLAPEPRNLPLNSLPGVPEMSSSPTAHHYGASPRSMPPMPPHLSSGLPSYGSSPRSSAPRLAPDRWGNEIPPDAQWTRIRRERVSPEVLERAGVRYEARPDYVAVLGILTRDEIEEYARQSAACRAARLRRDPPPRKHDRYSERRDSKSSREDDDDDSEVFEESDITDDDDDDKSSEKGTKSYPIIVNPPTKSKTSPSSTSLPKPILKNKNENRVHFDPEPYEVDGRSPRSYKDDRHRDRDHRDDHRDRRRVSPHRSSRRSRRYSDGGDRHSRSDRNNDYYDGNKRYHRERDRDRDRDRDRERDRDRDRRSTRREDRTQGRKKWGEALGAVGIGGAAVSLLSVLAEAAS</sequence>
<dbReference type="EMBL" id="PXOG01000053">
    <property type="protein sequence ID" value="RGP79249.1"/>
    <property type="molecule type" value="Genomic_DNA"/>
</dbReference>
<feature type="compositionally biased region" description="Basic and acidic residues" evidence="1">
    <location>
        <begin position="528"/>
        <end position="566"/>
    </location>
</feature>